<evidence type="ECO:0000256" key="5">
    <source>
        <dbReference type="ARBA" id="ARBA00022976"/>
    </source>
</evidence>
<evidence type="ECO:0000256" key="11">
    <source>
        <dbReference type="RuleBase" id="RU361148"/>
    </source>
</evidence>
<keyword evidence="7 11" id="KW-0333">Golgi apparatus</keyword>
<dbReference type="Pfam" id="PF01080">
    <property type="entry name" value="Presenilin"/>
    <property type="match status" value="1"/>
</dbReference>
<keyword evidence="4 11" id="KW-0256">Endoplasmic reticulum</keyword>
<dbReference type="EC" id="3.4.23.-" evidence="11"/>
<feature type="transmembrane region" description="Helical" evidence="11">
    <location>
        <begin position="243"/>
        <end position="259"/>
    </location>
</feature>
<dbReference type="Gene3D" id="1.10.472.100">
    <property type="entry name" value="Presenilin"/>
    <property type="match status" value="1"/>
</dbReference>
<reference evidence="13" key="1">
    <citation type="submission" date="2014-09" db="EMBL/GenBank/DDBJ databases">
        <title>Draft genome sequence of an oleaginous Mucoromycotina fungus Mucor ambiguus NBRC6742.</title>
        <authorList>
            <person name="Takeda I."/>
            <person name="Yamane N."/>
            <person name="Morita T."/>
            <person name="Tamano K."/>
            <person name="Machida M."/>
            <person name="Baker S."/>
            <person name="Koike H."/>
        </authorList>
    </citation>
    <scope>NUCLEOTIDE SEQUENCE</scope>
    <source>
        <strain evidence="13">NBRC 6742</strain>
    </source>
</reference>
<feature type="transmembrane region" description="Helical" evidence="11">
    <location>
        <begin position="94"/>
        <end position="113"/>
    </location>
</feature>
<dbReference type="InterPro" id="IPR042524">
    <property type="entry name" value="Presenilin_C"/>
</dbReference>
<evidence type="ECO:0000256" key="2">
    <source>
        <dbReference type="ARBA" id="ARBA00022692"/>
    </source>
</evidence>
<feature type="transmembrane region" description="Helical" evidence="11">
    <location>
        <begin position="180"/>
        <end position="202"/>
    </location>
</feature>
<comment type="domain">
    <text evidence="11">The PAL motif is required for normal active site conformation.</text>
</comment>
<dbReference type="GO" id="GO:0016485">
    <property type="term" value="P:protein processing"/>
    <property type="evidence" value="ECO:0007669"/>
    <property type="project" value="InterPro"/>
</dbReference>
<keyword evidence="11" id="KW-0645">Protease</keyword>
<evidence type="ECO:0000256" key="8">
    <source>
        <dbReference type="ARBA" id="ARBA00023136"/>
    </source>
</evidence>
<evidence type="ECO:0000256" key="3">
    <source>
        <dbReference type="ARBA" id="ARBA00022801"/>
    </source>
</evidence>
<dbReference type="GO" id="GO:0042500">
    <property type="term" value="F:aspartic endopeptidase activity, intramembrane cleaving"/>
    <property type="evidence" value="ECO:0007669"/>
    <property type="project" value="InterPro"/>
</dbReference>
<sequence>MCSSCGQDGPRYCSIQCQTDHWKENHYRVCKAARRNRQRHAEAVAAAEADNTNIGGSNDIPMNDLSPNQDQEKLDDEEDAADELRFYTLQIYRIIKPVVACIILSIFWVKVSYSGSSDYSPTRPNYVNLAPSTSSSSSEGSTSSGPSIANSFTNAAIIIGQIIGVTILIVFLFKKGWIKVLIGFFMVIVLLLLGFMTYLLLLNLVQVFSIALDYITLVFALWNFAVVGLVSIFWKGPLWLQQSYLTIMSSLMAFSLTGLEQWTTWILLGLLAIWDLIAVLCPFGPLRLLIESSRNQQREVPALLYSVNAVWFMMASNDHFRLSNSMLGTVAAADSTTTTTHGVASSSTNSNRLSIQHHSPSSFIQHNFRKSHDGFMRLPDDSHVTIDSNNSSSNPFATQTTLNVPAESTDQPDTPRQEEAARKTPELENDEEDAERSGLKLGLGDFVFYSVLIARAAMYDWITTVCCTIAVLTGLTATIFLLAIYKKALPALPISIAFGMLFYFVAKTVLVPYVGALCVFGMVGL</sequence>
<dbReference type="Proteomes" id="UP000053815">
    <property type="component" value="Unassembled WGS sequence"/>
</dbReference>
<proteinExistence type="inferred from homology"/>
<keyword evidence="2 11" id="KW-0812">Transmembrane</keyword>
<feature type="transmembrane region" description="Helical" evidence="11">
    <location>
        <begin position="497"/>
        <end position="523"/>
    </location>
</feature>
<feature type="compositionally biased region" description="Polar residues" evidence="12">
    <location>
        <begin position="385"/>
        <end position="412"/>
    </location>
</feature>
<feature type="transmembrane region" description="Helical" evidence="11">
    <location>
        <begin position="461"/>
        <end position="485"/>
    </location>
</feature>
<evidence type="ECO:0000313" key="14">
    <source>
        <dbReference type="Proteomes" id="UP000053815"/>
    </source>
</evidence>
<evidence type="ECO:0000256" key="6">
    <source>
        <dbReference type="ARBA" id="ARBA00022989"/>
    </source>
</evidence>
<evidence type="ECO:0000256" key="1">
    <source>
        <dbReference type="ARBA" id="ARBA00008604"/>
    </source>
</evidence>
<dbReference type="GO" id="GO:0006509">
    <property type="term" value="P:membrane protein ectodomain proteolysis"/>
    <property type="evidence" value="ECO:0007669"/>
    <property type="project" value="TreeGrafter"/>
</dbReference>
<keyword evidence="3 11" id="KW-0378">Hydrolase</keyword>
<feature type="region of interest" description="Disordered" evidence="12">
    <location>
        <begin position="379"/>
        <end position="435"/>
    </location>
</feature>
<evidence type="ECO:0000256" key="7">
    <source>
        <dbReference type="ARBA" id="ARBA00023034"/>
    </source>
</evidence>
<feature type="region of interest" description="Disordered" evidence="12">
    <location>
        <begin position="41"/>
        <end position="77"/>
    </location>
</feature>
<dbReference type="InterPro" id="IPR006639">
    <property type="entry name" value="Preselin/SPP"/>
</dbReference>
<keyword evidence="8 11" id="KW-0472">Membrane</keyword>
<dbReference type="GO" id="GO:0070765">
    <property type="term" value="C:gamma-secretase complex"/>
    <property type="evidence" value="ECO:0007669"/>
    <property type="project" value="UniProtKB-ARBA"/>
</dbReference>
<name>A0A0C9MHT8_9FUNG</name>
<dbReference type="PRINTS" id="PR01072">
    <property type="entry name" value="PRESENILIN"/>
</dbReference>
<dbReference type="PANTHER" id="PTHR10202:SF13">
    <property type="entry name" value="PRESENILIN HOMOLOG"/>
    <property type="match status" value="1"/>
</dbReference>
<evidence type="ECO:0000256" key="9">
    <source>
        <dbReference type="ARBA" id="ARBA00053367"/>
    </source>
</evidence>
<dbReference type="STRING" id="91626.A0A0C9MHT8"/>
<dbReference type="EMBL" id="DF836297">
    <property type="protein sequence ID" value="GAN01533.1"/>
    <property type="molecule type" value="Genomic_DNA"/>
</dbReference>
<feature type="transmembrane region" description="Helical" evidence="11">
    <location>
        <begin position="214"/>
        <end position="234"/>
    </location>
</feature>
<evidence type="ECO:0000313" key="13">
    <source>
        <dbReference type="EMBL" id="GAN01533.1"/>
    </source>
</evidence>
<comment type="subcellular location">
    <subcellularLocation>
        <location evidence="11">Endoplasmic reticulum membrane</location>
        <topology evidence="11">Multi-pass membrane protein</topology>
    </subcellularLocation>
    <subcellularLocation>
        <location evidence="11">Golgi apparatus membrane</location>
        <topology evidence="11">Multi-pass membrane protein</topology>
    </subcellularLocation>
</comment>
<organism evidence="13">
    <name type="scientific">Mucor ambiguus</name>
    <dbReference type="NCBI Taxonomy" id="91626"/>
    <lineage>
        <taxon>Eukaryota</taxon>
        <taxon>Fungi</taxon>
        <taxon>Fungi incertae sedis</taxon>
        <taxon>Mucoromycota</taxon>
        <taxon>Mucoromycotina</taxon>
        <taxon>Mucoromycetes</taxon>
        <taxon>Mucorales</taxon>
        <taxon>Mucorineae</taxon>
        <taxon>Mucoraceae</taxon>
        <taxon>Mucor</taxon>
    </lineage>
</organism>
<dbReference type="InterPro" id="IPR001108">
    <property type="entry name" value="Peptidase_A22A"/>
</dbReference>
<dbReference type="GO" id="GO:0000139">
    <property type="term" value="C:Golgi membrane"/>
    <property type="evidence" value="ECO:0007669"/>
    <property type="project" value="UniProtKB-SubCell"/>
</dbReference>
<evidence type="ECO:0000256" key="10">
    <source>
        <dbReference type="ARBA" id="ARBA00066080"/>
    </source>
</evidence>
<keyword evidence="5 11" id="KW-0914">Notch signaling pathway</keyword>
<dbReference type="SMART" id="SM00730">
    <property type="entry name" value="PSN"/>
    <property type="match status" value="1"/>
</dbReference>
<protein>
    <recommendedName>
        <fullName evidence="11">Presenilin</fullName>
        <ecNumber evidence="11">3.4.23.-</ecNumber>
    </recommendedName>
</protein>
<dbReference type="AlphaFoldDB" id="A0A0C9MHT8"/>
<comment type="similarity">
    <text evidence="1 11">Belongs to the peptidase A22A family.</text>
</comment>
<keyword evidence="6 11" id="KW-1133">Transmembrane helix</keyword>
<evidence type="ECO:0000256" key="12">
    <source>
        <dbReference type="SAM" id="MobiDB-lite"/>
    </source>
</evidence>
<dbReference type="OrthoDB" id="432970at2759"/>
<dbReference type="GO" id="GO:0044351">
    <property type="term" value="P:macropinocytosis"/>
    <property type="evidence" value="ECO:0007669"/>
    <property type="project" value="UniProtKB-ARBA"/>
</dbReference>
<comment type="function">
    <text evidence="9">Probable catalytic subunit of the gamma-secretase complex, an endoprotease complex that catalyzes the intramembrane cleavage of integral membrane proteins such as Notch receptors. Requires the other members of the gamma-secretase complex to have a protease activity.</text>
</comment>
<dbReference type="GO" id="GO:0005789">
    <property type="term" value="C:endoplasmic reticulum membrane"/>
    <property type="evidence" value="ECO:0007669"/>
    <property type="project" value="UniProtKB-SubCell"/>
</dbReference>
<accession>A0A0C9MHT8</accession>
<feature type="transmembrane region" description="Helical" evidence="11">
    <location>
        <begin position="152"/>
        <end position="173"/>
    </location>
</feature>
<feature type="transmembrane region" description="Helical" evidence="11">
    <location>
        <begin position="265"/>
        <end position="290"/>
    </location>
</feature>
<gene>
    <name evidence="13" type="ORF">MAM1_0008c00966</name>
</gene>
<comment type="subunit">
    <text evidence="10">Homodimer. Component of the gamma-secretase complex, a complex composed of a presenilin homodimer, nicastrin, aph1 and pen2.</text>
</comment>
<dbReference type="FunFam" id="1.10.472.100:FF:000003">
    <property type="entry name" value="Presenilin"/>
    <property type="match status" value="1"/>
</dbReference>
<comment type="function">
    <text evidence="11">Probable subunit of the gamma-secretase complex, an endoprotease complex that catalyzes the intramembrane cleavage of integral membrane proteins such as Notch receptors.</text>
</comment>
<dbReference type="PANTHER" id="PTHR10202">
    <property type="entry name" value="PRESENILIN"/>
    <property type="match status" value="1"/>
</dbReference>
<keyword evidence="14" id="KW-1185">Reference proteome</keyword>
<evidence type="ECO:0000256" key="4">
    <source>
        <dbReference type="ARBA" id="ARBA00022824"/>
    </source>
</evidence>
<feature type="compositionally biased region" description="Basic and acidic residues" evidence="12">
    <location>
        <begin position="413"/>
        <end position="426"/>
    </location>
</feature>